<keyword evidence="3 5" id="KW-0067">ATP-binding</keyword>
<dbReference type="GO" id="GO:0015937">
    <property type="term" value="P:coenzyme A biosynthetic process"/>
    <property type="evidence" value="ECO:0007669"/>
    <property type="project" value="UniProtKB-UniRule"/>
</dbReference>
<dbReference type="GO" id="GO:0005524">
    <property type="term" value="F:ATP binding"/>
    <property type="evidence" value="ECO:0007669"/>
    <property type="project" value="UniProtKB-UniRule"/>
</dbReference>
<dbReference type="AlphaFoldDB" id="D4G8D4"/>
<comment type="function">
    <text evidence="5">Catalyzes the phosphorylation of the 3'-hydroxyl group of dephosphocoenzyme A to form coenzyme A.</text>
</comment>
<accession>D4G8D4</accession>
<dbReference type="PROSITE" id="PS51219">
    <property type="entry name" value="DPCK"/>
    <property type="match status" value="1"/>
</dbReference>
<dbReference type="CDD" id="cd02022">
    <property type="entry name" value="DPCK"/>
    <property type="match status" value="1"/>
</dbReference>
<dbReference type="InterPro" id="IPR001977">
    <property type="entry name" value="Depp_CoAkinase"/>
</dbReference>
<evidence type="ECO:0000256" key="1">
    <source>
        <dbReference type="ARBA" id="ARBA00009018"/>
    </source>
</evidence>
<comment type="pathway">
    <text evidence="5">Cofactor biosynthesis; coenzyme A biosynthesis; CoA from (R)-pantothenate: step 5/5.</text>
</comment>
<dbReference type="GO" id="GO:0005737">
    <property type="term" value="C:cytoplasm"/>
    <property type="evidence" value="ECO:0007669"/>
    <property type="project" value="UniProtKB-SubCell"/>
</dbReference>
<proteinExistence type="inferred from homology"/>
<name>D4G8D4_RIEPU</name>
<dbReference type="EC" id="2.7.1.24" evidence="5 6"/>
<evidence type="ECO:0000256" key="5">
    <source>
        <dbReference type="HAMAP-Rule" id="MF_00376"/>
    </source>
</evidence>
<dbReference type="KEGG" id="rip:RIEPE_0341"/>
<comment type="catalytic activity">
    <reaction evidence="5">
        <text>3'-dephospho-CoA + ATP = ADP + CoA + H(+)</text>
        <dbReference type="Rhea" id="RHEA:18245"/>
        <dbReference type="ChEBI" id="CHEBI:15378"/>
        <dbReference type="ChEBI" id="CHEBI:30616"/>
        <dbReference type="ChEBI" id="CHEBI:57287"/>
        <dbReference type="ChEBI" id="CHEBI:57328"/>
        <dbReference type="ChEBI" id="CHEBI:456216"/>
        <dbReference type="EC" id="2.7.1.24"/>
    </reaction>
</comment>
<dbReference type="EMBL" id="CP001085">
    <property type="protein sequence ID" value="ADD79830.1"/>
    <property type="molecule type" value="Genomic_DNA"/>
</dbReference>
<evidence type="ECO:0000256" key="4">
    <source>
        <dbReference type="ARBA" id="ARBA00022993"/>
    </source>
</evidence>
<dbReference type="STRING" id="515618.RIEPE_0341"/>
<keyword evidence="5" id="KW-0963">Cytoplasm</keyword>
<gene>
    <name evidence="5 7" type="primary">coaE</name>
    <name evidence="7" type="ordered locus">RIEPE_0341</name>
</gene>
<comment type="similarity">
    <text evidence="1 5">Belongs to the CoaE family.</text>
</comment>
<dbReference type="Proteomes" id="UP000001700">
    <property type="component" value="Chromosome"/>
</dbReference>
<keyword evidence="2 5" id="KW-0547">Nucleotide-binding</keyword>
<dbReference type="eggNOG" id="COG0237">
    <property type="taxonomic scope" value="Bacteria"/>
</dbReference>
<comment type="subcellular location">
    <subcellularLocation>
        <location evidence="5">Cytoplasm</location>
    </subcellularLocation>
</comment>
<evidence type="ECO:0000313" key="8">
    <source>
        <dbReference type="Proteomes" id="UP000001700"/>
    </source>
</evidence>
<dbReference type="PANTHER" id="PTHR10695:SF46">
    <property type="entry name" value="BIFUNCTIONAL COENZYME A SYNTHASE-RELATED"/>
    <property type="match status" value="1"/>
</dbReference>
<dbReference type="Gene3D" id="3.40.50.300">
    <property type="entry name" value="P-loop containing nucleotide triphosphate hydrolases"/>
    <property type="match status" value="1"/>
</dbReference>
<dbReference type="NCBIfam" id="TIGR00152">
    <property type="entry name" value="dephospho-CoA kinase"/>
    <property type="match status" value="1"/>
</dbReference>
<keyword evidence="8" id="KW-1185">Reference proteome</keyword>
<dbReference type="UniPathway" id="UPA00241">
    <property type="reaction ID" value="UER00356"/>
</dbReference>
<keyword evidence="4 5" id="KW-0173">Coenzyme A biosynthesis</keyword>
<organism evidence="7 8">
    <name type="scientific">Riesia pediculicola (strain USDA)</name>
    <dbReference type="NCBI Taxonomy" id="515618"/>
    <lineage>
        <taxon>Bacteria</taxon>
        <taxon>Pseudomonadati</taxon>
        <taxon>Pseudomonadota</taxon>
        <taxon>Gammaproteobacteria</taxon>
        <taxon>Enterobacterales</taxon>
        <taxon>Enterobacteriaceae</taxon>
        <taxon>Candidatus Riesia</taxon>
    </lineage>
</organism>
<dbReference type="HOGENOM" id="CLU_057180_1_2_6"/>
<keyword evidence="5 7" id="KW-0808">Transferase</keyword>
<reference evidence="7" key="1">
    <citation type="submission" date="2008-05" db="EMBL/GenBank/DDBJ databases">
        <title>Genome sequence of Riesia pediculicola USDA.</title>
        <authorList>
            <person name="Kirkness E.F."/>
        </authorList>
    </citation>
    <scope>NUCLEOTIDE SEQUENCE [LARGE SCALE GENOMIC DNA]</scope>
    <source>
        <strain evidence="7">USDA</strain>
    </source>
</reference>
<protein>
    <recommendedName>
        <fullName evidence="5 6">Dephospho-CoA kinase</fullName>
        <ecNumber evidence="5 6">2.7.1.24</ecNumber>
    </recommendedName>
    <alternativeName>
        <fullName evidence="5">Dephosphocoenzyme A kinase</fullName>
    </alternativeName>
</protein>
<feature type="binding site" evidence="5">
    <location>
        <begin position="21"/>
        <end position="26"/>
    </location>
    <ligand>
        <name>ATP</name>
        <dbReference type="ChEBI" id="CHEBI:30616"/>
    </ligand>
</feature>
<dbReference type="GO" id="GO:0004140">
    <property type="term" value="F:dephospho-CoA kinase activity"/>
    <property type="evidence" value="ECO:0007669"/>
    <property type="project" value="UniProtKB-UniRule"/>
</dbReference>
<evidence type="ECO:0000256" key="3">
    <source>
        <dbReference type="ARBA" id="ARBA00022840"/>
    </source>
</evidence>
<dbReference type="Pfam" id="PF01121">
    <property type="entry name" value="CoaE"/>
    <property type="match status" value="1"/>
</dbReference>
<dbReference type="SUPFAM" id="SSF52540">
    <property type="entry name" value="P-loop containing nucleoside triphosphate hydrolases"/>
    <property type="match status" value="1"/>
</dbReference>
<evidence type="ECO:0000313" key="7">
    <source>
        <dbReference type="EMBL" id="ADD79830.1"/>
    </source>
</evidence>
<sequence>MNQKEMRISLNKIVVITGGIGSGKTSISKIFLNLGVPVIDFDQIVREITFSEFFLGYFKKKFGRKVIKENGFLDKGRLRIIFFRNEKIRKTIENLIHPIVFRIAYFKWKLLSYHPYCIWVIPLFFEKKLEKFFNKVLIVDVCHTKLQLERVIERDKISQYEVEWFISNQICRKDRLNKKKTAEVIENNSLYDLNSLKDLVLEKHIQILKSMKKN</sequence>
<dbReference type="InterPro" id="IPR027417">
    <property type="entry name" value="P-loop_NTPase"/>
</dbReference>
<dbReference type="PANTHER" id="PTHR10695">
    <property type="entry name" value="DEPHOSPHO-COA KINASE-RELATED"/>
    <property type="match status" value="1"/>
</dbReference>
<dbReference type="HAMAP" id="MF_00376">
    <property type="entry name" value="Dephospho_CoA_kinase"/>
    <property type="match status" value="1"/>
</dbReference>
<keyword evidence="5 7" id="KW-0418">Kinase</keyword>
<evidence type="ECO:0000256" key="6">
    <source>
        <dbReference type="NCBIfam" id="TIGR00152"/>
    </source>
</evidence>
<evidence type="ECO:0000256" key="2">
    <source>
        <dbReference type="ARBA" id="ARBA00022741"/>
    </source>
</evidence>